<dbReference type="Proteomes" id="UP000070344">
    <property type="component" value="Unassembled WGS sequence"/>
</dbReference>
<organism evidence="1 2">
    <name type="scientific">candidate division MSBL1 archaeon SCGC-AAA259O05</name>
    <dbReference type="NCBI Taxonomy" id="1698271"/>
    <lineage>
        <taxon>Archaea</taxon>
        <taxon>Methanobacteriati</taxon>
        <taxon>Methanobacteriota</taxon>
        <taxon>candidate division MSBL1</taxon>
    </lineage>
</organism>
<reference evidence="1 2" key="1">
    <citation type="journal article" date="2016" name="Sci. Rep.">
        <title>Metabolic traits of an uncultured archaeal lineage -MSBL1- from brine pools of the Red Sea.</title>
        <authorList>
            <person name="Mwirichia R."/>
            <person name="Alam I."/>
            <person name="Rashid M."/>
            <person name="Vinu M."/>
            <person name="Ba-Alawi W."/>
            <person name="Anthony Kamau A."/>
            <person name="Kamanda Ngugi D."/>
            <person name="Goker M."/>
            <person name="Klenk H.P."/>
            <person name="Bajic V."/>
            <person name="Stingl U."/>
        </authorList>
    </citation>
    <scope>NUCLEOTIDE SEQUENCE [LARGE SCALE GENOMIC DNA]</scope>
    <source>
        <strain evidence="1">SCGC-AAA259O05</strain>
    </source>
</reference>
<evidence type="ECO:0000313" key="2">
    <source>
        <dbReference type="Proteomes" id="UP000070344"/>
    </source>
</evidence>
<name>A0A133V3K6_9EURY</name>
<keyword evidence="2" id="KW-1185">Reference proteome</keyword>
<sequence length="72" mass="7924">MNKAFLALKVELTESIRRDLQKLKDSYTPYSLQRGRELVLGESGDVGRDGFSGEEQGEGAAICDRGEALYQG</sequence>
<dbReference type="AlphaFoldDB" id="A0A133V3K6"/>
<proteinExistence type="predicted"/>
<gene>
    <name evidence="1" type="ORF">AKJ41_03085</name>
</gene>
<accession>A0A133V3K6</accession>
<comment type="caution">
    <text evidence="1">The sequence shown here is derived from an EMBL/GenBank/DDBJ whole genome shotgun (WGS) entry which is preliminary data.</text>
</comment>
<dbReference type="EMBL" id="LHXV01000031">
    <property type="protein sequence ID" value="KXB01011.1"/>
    <property type="molecule type" value="Genomic_DNA"/>
</dbReference>
<protein>
    <submittedName>
        <fullName evidence="1">Uncharacterized protein</fullName>
    </submittedName>
</protein>
<evidence type="ECO:0000313" key="1">
    <source>
        <dbReference type="EMBL" id="KXB01011.1"/>
    </source>
</evidence>